<evidence type="ECO:0000313" key="6">
    <source>
        <dbReference type="EMBL" id="EPB65536.1"/>
    </source>
</evidence>
<dbReference type="PANTHER" id="PTHR24421">
    <property type="entry name" value="NITRATE/NITRITE SENSOR PROTEIN NARX-RELATED"/>
    <property type="match status" value="1"/>
</dbReference>
<dbReference type="InterPro" id="IPR004358">
    <property type="entry name" value="Sig_transdc_His_kin-like_C"/>
</dbReference>
<proteinExistence type="predicted"/>
<feature type="non-terminal residue" evidence="6">
    <location>
        <position position="1"/>
    </location>
</feature>
<keyword evidence="4 6" id="KW-0418">Kinase</keyword>
<sequence>ESVNNAAKYSGCTELMVSISKSKVEITDNGKGFDSAQVQKGYGIQNIEQRVNELNGAISIESEPGKGTRVTVKLTSDTPDKL</sequence>
<evidence type="ECO:0000256" key="2">
    <source>
        <dbReference type="ARBA" id="ARBA00012438"/>
    </source>
</evidence>
<dbReference type="PANTHER" id="PTHR24421:SF10">
    <property type="entry name" value="NITRATE_NITRITE SENSOR PROTEIN NARQ"/>
    <property type="match status" value="1"/>
</dbReference>
<dbReference type="InterPro" id="IPR050482">
    <property type="entry name" value="Sensor_HK_TwoCompSys"/>
</dbReference>
<protein>
    <recommendedName>
        <fullName evidence="2">histidine kinase</fullName>
        <ecNumber evidence="2">2.7.13.3</ecNumber>
    </recommendedName>
</protein>
<dbReference type="EC" id="2.7.13.3" evidence="2"/>
<dbReference type="GO" id="GO:0000160">
    <property type="term" value="P:phosphorelay signal transduction system"/>
    <property type="evidence" value="ECO:0007669"/>
    <property type="project" value="UniProtKB-KW"/>
</dbReference>
<evidence type="ECO:0000313" key="7">
    <source>
        <dbReference type="Proteomes" id="UP000054495"/>
    </source>
</evidence>
<reference evidence="6 7" key="1">
    <citation type="submission" date="2013-05" db="EMBL/GenBank/DDBJ databases">
        <title>Draft genome of the parasitic nematode Anyclostoma ceylanicum.</title>
        <authorList>
            <person name="Mitreva M."/>
        </authorList>
    </citation>
    <scope>NUCLEOTIDE SEQUENCE [LARGE SCALE GENOMIC DNA]</scope>
</reference>
<evidence type="ECO:0000259" key="5">
    <source>
        <dbReference type="PROSITE" id="PS50109"/>
    </source>
</evidence>
<dbReference type="SUPFAM" id="SSF55874">
    <property type="entry name" value="ATPase domain of HSP90 chaperone/DNA topoisomerase II/histidine kinase"/>
    <property type="match status" value="1"/>
</dbReference>
<evidence type="ECO:0000256" key="4">
    <source>
        <dbReference type="ARBA" id="ARBA00022777"/>
    </source>
</evidence>
<dbReference type="InterPro" id="IPR036890">
    <property type="entry name" value="HATPase_C_sf"/>
</dbReference>
<dbReference type="PROSITE" id="PS50109">
    <property type="entry name" value="HIS_KIN"/>
    <property type="match status" value="1"/>
</dbReference>
<dbReference type="Gene3D" id="3.30.565.10">
    <property type="entry name" value="Histidine kinase-like ATPase, C-terminal domain"/>
    <property type="match status" value="1"/>
</dbReference>
<dbReference type="CDD" id="cd16917">
    <property type="entry name" value="HATPase_UhpB-NarQ-NarX-like"/>
    <property type="match status" value="1"/>
</dbReference>
<dbReference type="GO" id="GO:0004673">
    <property type="term" value="F:protein histidine kinase activity"/>
    <property type="evidence" value="ECO:0007669"/>
    <property type="project" value="UniProtKB-EC"/>
</dbReference>
<dbReference type="PRINTS" id="PR00344">
    <property type="entry name" value="BCTRLSENSOR"/>
</dbReference>
<evidence type="ECO:0000256" key="3">
    <source>
        <dbReference type="ARBA" id="ARBA00022679"/>
    </source>
</evidence>
<feature type="domain" description="Histidine kinase" evidence="5">
    <location>
        <begin position="1"/>
        <end position="78"/>
    </location>
</feature>
<accession>A0A0D6L7K0</accession>
<name>A0A0D6L7K0_9BILA</name>
<keyword evidence="3" id="KW-0808">Transferase</keyword>
<dbReference type="InterPro" id="IPR003594">
    <property type="entry name" value="HATPase_dom"/>
</dbReference>
<organism evidence="6 7">
    <name type="scientific">Ancylostoma ceylanicum</name>
    <dbReference type="NCBI Taxonomy" id="53326"/>
    <lineage>
        <taxon>Eukaryota</taxon>
        <taxon>Metazoa</taxon>
        <taxon>Ecdysozoa</taxon>
        <taxon>Nematoda</taxon>
        <taxon>Chromadorea</taxon>
        <taxon>Rhabditida</taxon>
        <taxon>Rhabditina</taxon>
        <taxon>Rhabditomorpha</taxon>
        <taxon>Strongyloidea</taxon>
        <taxon>Ancylostomatidae</taxon>
        <taxon>Ancylostomatinae</taxon>
        <taxon>Ancylostoma</taxon>
    </lineage>
</organism>
<keyword evidence="7" id="KW-1185">Reference proteome</keyword>
<dbReference type="EMBL" id="KE127910">
    <property type="protein sequence ID" value="EPB65536.1"/>
    <property type="molecule type" value="Genomic_DNA"/>
</dbReference>
<comment type="catalytic activity">
    <reaction evidence="1">
        <text>ATP + protein L-histidine = ADP + protein N-phospho-L-histidine.</text>
        <dbReference type="EC" id="2.7.13.3"/>
    </reaction>
</comment>
<dbReference type="Proteomes" id="UP000054495">
    <property type="component" value="Unassembled WGS sequence"/>
</dbReference>
<evidence type="ECO:0000256" key="1">
    <source>
        <dbReference type="ARBA" id="ARBA00000085"/>
    </source>
</evidence>
<dbReference type="AlphaFoldDB" id="A0A0D6L7K0"/>
<gene>
    <name evidence="6" type="ORF">ANCCEY_15399</name>
</gene>
<dbReference type="Pfam" id="PF02518">
    <property type="entry name" value="HATPase_c"/>
    <property type="match status" value="1"/>
</dbReference>
<dbReference type="InterPro" id="IPR005467">
    <property type="entry name" value="His_kinase_dom"/>
</dbReference>